<evidence type="ECO:0000256" key="2">
    <source>
        <dbReference type="ARBA" id="ARBA00022840"/>
    </source>
</evidence>
<dbReference type="InterPro" id="IPR027417">
    <property type="entry name" value="P-loop_NTPase"/>
</dbReference>
<organism evidence="7 8">
    <name type="scientific">Candidatus Campbellbacteria bacterium CG22_combo_CG10-13_8_21_14_all_43_18</name>
    <dbReference type="NCBI Taxonomy" id="1974530"/>
    <lineage>
        <taxon>Bacteria</taxon>
        <taxon>Candidatus Campbelliibacteriota</taxon>
    </lineage>
</organism>
<dbReference type="GO" id="GO:0005524">
    <property type="term" value="F:ATP binding"/>
    <property type="evidence" value="ECO:0007669"/>
    <property type="project" value="UniProtKB-KW"/>
</dbReference>
<accession>A0A2H0DVV5</accession>
<sequence length="400" mass="44095">MQRFSDNHHFTEKEKLVSNRKRRGKRQELQKEAAAVLGRANLACRNKGVGKLAHARHELLSFLSREIIGQEEAIGQITRGLIRSLSPLRDKERPLLSSLMVGPTGVGKSETARALARVFFGQGDAMVRIDCGEYQQGHEIAKILGSPPGYVGSDITPLLSEGNLSRPYSALRTALRNGQPWPSGISEEVISRSGGGAFAIVLVDEVEKAHPDLWRSLLGALDYGHLRLGNNKDVDMTQAVILMTSNTAELALNKGKACPLGFAADEGEEEKNSFLKSEVMRFVSKTFPPEFLNRLDITAFYKPLSKAELAKIFDKIMGGLHDRLLQSGFPVLVQVTRKAKELVLRETLERERGNGARGLRRMVDQMIGDPLADLIIQGDVFEGSQVNISLKRGEIFLSVS</sequence>
<keyword evidence="3" id="KW-0143">Chaperone</keyword>
<keyword evidence="1" id="KW-0547">Nucleotide-binding</keyword>
<evidence type="ECO:0000313" key="7">
    <source>
        <dbReference type="EMBL" id="PIP86307.1"/>
    </source>
</evidence>
<dbReference type="CDD" id="cd19499">
    <property type="entry name" value="RecA-like_ClpB_Hsp104-like"/>
    <property type="match status" value="1"/>
</dbReference>
<dbReference type="GO" id="GO:0005737">
    <property type="term" value="C:cytoplasm"/>
    <property type="evidence" value="ECO:0007669"/>
    <property type="project" value="TreeGrafter"/>
</dbReference>
<dbReference type="SMART" id="SM00382">
    <property type="entry name" value="AAA"/>
    <property type="match status" value="1"/>
</dbReference>
<evidence type="ECO:0000313" key="8">
    <source>
        <dbReference type="Proteomes" id="UP000231276"/>
    </source>
</evidence>
<name>A0A2H0DVV5_9BACT</name>
<protein>
    <recommendedName>
        <fullName evidence="9">AAA+ ATPase domain-containing protein</fullName>
    </recommendedName>
</protein>
<dbReference type="Pfam" id="PF07724">
    <property type="entry name" value="AAA_2"/>
    <property type="match status" value="2"/>
</dbReference>
<dbReference type="SUPFAM" id="SSF52540">
    <property type="entry name" value="P-loop containing nucleoside triphosphate hydrolases"/>
    <property type="match status" value="1"/>
</dbReference>
<feature type="compositionally biased region" description="Basic and acidic residues" evidence="4">
    <location>
        <begin position="1"/>
        <end position="17"/>
    </location>
</feature>
<dbReference type="InterPro" id="IPR019489">
    <property type="entry name" value="Clp_ATPase_C"/>
</dbReference>
<evidence type="ECO:0000256" key="4">
    <source>
        <dbReference type="SAM" id="MobiDB-lite"/>
    </source>
</evidence>
<dbReference type="SMART" id="SM01086">
    <property type="entry name" value="ClpB_D2-small"/>
    <property type="match status" value="1"/>
</dbReference>
<dbReference type="GO" id="GO:0034605">
    <property type="term" value="P:cellular response to heat"/>
    <property type="evidence" value="ECO:0007669"/>
    <property type="project" value="TreeGrafter"/>
</dbReference>
<feature type="domain" description="AAA+ ATPase" evidence="5">
    <location>
        <begin position="94"/>
        <end position="274"/>
    </location>
</feature>
<dbReference type="InterPro" id="IPR003959">
    <property type="entry name" value="ATPase_AAA_core"/>
</dbReference>
<gene>
    <name evidence="7" type="ORF">COW82_02710</name>
</gene>
<keyword evidence="2" id="KW-0067">ATP-binding</keyword>
<evidence type="ECO:0000256" key="1">
    <source>
        <dbReference type="ARBA" id="ARBA00022741"/>
    </source>
</evidence>
<comment type="caution">
    <text evidence="7">The sequence shown here is derived from an EMBL/GenBank/DDBJ whole genome shotgun (WGS) entry which is preliminary data.</text>
</comment>
<dbReference type="PANTHER" id="PTHR11638:SF18">
    <property type="entry name" value="HEAT SHOCK PROTEIN 104"/>
    <property type="match status" value="1"/>
</dbReference>
<dbReference type="PRINTS" id="PR00300">
    <property type="entry name" value="CLPPROTEASEA"/>
</dbReference>
<proteinExistence type="predicted"/>
<evidence type="ECO:0000259" key="6">
    <source>
        <dbReference type="SMART" id="SM01086"/>
    </source>
</evidence>
<dbReference type="GO" id="GO:0016887">
    <property type="term" value="F:ATP hydrolysis activity"/>
    <property type="evidence" value="ECO:0007669"/>
    <property type="project" value="InterPro"/>
</dbReference>
<dbReference type="Gene3D" id="3.40.50.300">
    <property type="entry name" value="P-loop containing nucleotide triphosphate hydrolases"/>
    <property type="match status" value="1"/>
</dbReference>
<evidence type="ECO:0000259" key="5">
    <source>
        <dbReference type="SMART" id="SM00382"/>
    </source>
</evidence>
<dbReference type="InterPro" id="IPR050130">
    <property type="entry name" value="ClpA_ClpB"/>
</dbReference>
<reference evidence="7 8" key="1">
    <citation type="submission" date="2017-09" db="EMBL/GenBank/DDBJ databases">
        <title>Depth-based differentiation of microbial function through sediment-hosted aquifers and enrichment of novel symbionts in the deep terrestrial subsurface.</title>
        <authorList>
            <person name="Probst A.J."/>
            <person name="Ladd B."/>
            <person name="Jarett J.K."/>
            <person name="Geller-Mcgrath D.E."/>
            <person name="Sieber C.M."/>
            <person name="Emerson J.B."/>
            <person name="Anantharaman K."/>
            <person name="Thomas B.C."/>
            <person name="Malmstrom R."/>
            <person name="Stieglmeier M."/>
            <person name="Klingl A."/>
            <person name="Woyke T."/>
            <person name="Ryan C.M."/>
            <person name="Banfield J.F."/>
        </authorList>
    </citation>
    <scope>NUCLEOTIDE SEQUENCE [LARGE SCALE GENOMIC DNA]</scope>
    <source>
        <strain evidence="7">CG22_combo_CG10-13_8_21_14_all_43_18</strain>
    </source>
</reference>
<dbReference type="InterPro" id="IPR001270">
    <property type="entry name" value="ClpA/B"/>
</dbReference>
<dbReference type="Gene3D" id="1.10.8.60">
    <property type="match status" value="1"/>
</dbReference>
<evidence type="ECO:0008006" key="9">
    <source>
        <dbReference type="Google" id="ProtNLM"/>
    </source>
</evidence>
<dbReference type="Pfam" id="PF10431">
    <property type="entry name" value="ClpB_D2-small"/>
    <property type="match status" value="1"/>
</dbReference>
<dbReference type="EMBL" id="PCTS01000037">
    <property type="protein sequence ID" value="PIP86307.1"/>
    <property type="molecule type" value="Genomic_DNA"/>
</dbReference>
<dbReference type="Proteomes" id="UP000231276">
    <property type="component" value="Unassembled WGS sequence"/>
</dbReference>
<dbReference type="InterPro" id="IPR003593">
    <property type="entry name" value="AAA+_ATPase"/>
</dbReference>
<evidence type="ECO:0000256" key="3">
    <source>
        <dbReference type="ARBA" id="ARBA00023186"/>
    </source>
</evidence>
<dbReference type="AlphaFoldDB" id="A0A2H0DVV5"/>
<feature type="domain" description="Clp ATPase C-terminal" evidence="6">
    <location>
        <begin position="304"/>
        <end position="397"/>
    </location>
</feature>
<dbReference type="PANTHER" id="PTHR11638">
    <property type="entry name" value="ATP-DEPENDENT CLP PROTEASE"/>
    <property type="match status" value="1"/>
</dbReference>
<feature type="region of interest" description="Disordered" evidence="4">
    <location>
        <begin position="1"/>
        <end position="28"/>
    </location>
</feature>